<gene>
    <name evidence="1" type="ORF">HanXRQr2_Chr17g0810601</name>
</gene>
<accession>A0A9K3DIG2</accession>
<reference evidence="1" key="2">
    <citation type="submission" date="2020-06" db="EMBL/GenBank/DDBJ databases">
        <title>Helianthus annuus Genome sequencing and assembly Release 2.</title>
        <authorList>
            <person name="Gouzy J."/>
            <person name="Langlade N."/>
            <person name="Munos S."/>
        </authorList>
    </citation>
    <scope>NUCLEOTIDE SEQUENCE</scope>
    <source>
        <tissue evidence="1">Leaves</tissue>
    </source>
</reference>
<reference evidence="1" key="1">
    <citation type="journal article" date="2017" name="Nature">
        <title>The sunflower genome provides insights into oil metabolism, flowering and Asterid evolution.</title>
        <authorList>
            <person name="Badouin H."/>
            <person name="Gouzy J."/>
            <person name="Grassa C.J."/>
            <person name="Murat F."/>
            <person name="Staton S.E."/>
            <person name="Cottret L."/>
            <person name="Lelandais-Briere C."/>
            <person name="Owens G.L."/>
            <person name="Carrere S."/>
            <person name="Mayjonade B."/>
            <person name="Legrand L."/>
            <person name="Gill N."/>
            <person name="Kane N.C."/>
            <person name="Bowers J.E."/>
            <person name="Hubner S."/>
            <person name="Bellec A."/>
            <person name="Berard A."/>
            <person name="Berges H."/>
            <person name="Blanchet N."/>
            <person name="Boniface M.C."/>
            <person name="Brunel D."/>
            <person name="Catrice O."/>
            <person name="Chaidir N."/>
            <person name="Claudel C."/>
            <person name="Donnadieu C."/>
            <person name="Faraut T."/>
            <person name="Fievet G."/>
            <person name="Helmstetter N."/>
            <person name="King M."/>
            <person name="Knapp S.J."/>
            <person name="Lai Z."/>
            <person name="Le Paslier M.C."/>
            <person name="Lippi Y."/>
            <person name="Lorenzon L."/>
            <person name="Mandel J.R."/>
            <person name="Marage G."/>
            <person name="Marchand G."/>
            <person name="Marquand E."/>
            <person name="Bret-Mestries E."/>
            <person name="Morien E."/>
            <person name="Nambeesan S."/>
            <person name="Nguyen T."/>
            <person name="Pegot-Espagnet P."/>
            <person name="Pouilly N."/>
            <person name="Raftis F."/>
            <person name="Sallet E."/>
            <person name="Schiex T."/>
            <person name="Thomas J."/>
            <person name="Vandecasteele C."/>
            <person name="Vares D."/>
            <person name="Vear F."/>
            <person name="Vautrin S."/>
            <person name="Crespi M."/>
            <person name="Mangin B."/>
            <person name="Burke J.M."/>
            <person name="Salse J."/>
            <person name="Munos S."/>
            <person name="Vincourt P."/>
            <person name="Rieseberg L.H."/>
            <person name="Langlade N.B."/>
        </authorList>
    </citation>
    <scope>NUCLEOTIDE SEQUENCE</scope>
    <source>
        <tissue evidence="1">Leaves</tissue>
    </source>
</reference>
<protein>
    <submittedName>
        <fullName evidence="1">Uncharacterized protein</fullName>
    </submittedName>
</protein>
<proteinExistence type="predicted"/>
<sequence length="59" mass="6911">MPQEIKPKAAKNMVTTLNPASIADRSETTRRGLICAKLLNWIWRMCRQRRLNNKWSEIA</sequence>
<evidence type="ECO:0000313" key="1">
    <source>
        <dbReference type="EMBL" id="KAF5756097.1"/>
    </source>
</evidence>
<organism evidence="1 2">
    <name type="scientific">Helianthus annuus</name>
    <name type="common">Common sunflower</name>
    <dbReference type="NCBI Taxonomy" id="4232"/>
    <lineage>
        <taxon>Eukaryota</taxon>
        <taxon>Viridiplantae</taxon>
        <taxon>Streptophyta</taxon>
        <taxon>Embryophyta</taxon>
        <taxon>Tracheophyta</taxon>
        <taxon>Spermatophyta</taxon>
        <taxon>Magnoliopsida</taxon>
        <taxon>eudicotyledons</taxon>
        <taxon>Gunneridae</taxon>
        <taxon>Pentapetalae</taxon>
        <taxon>asterids</taxon>
        <taxon>campanulids</taxon>
        <taxon>Asterales</taxon>
        <taxon>Asteraceae</taxon>
        <taxon>Asteroideae</taxon>
        <taxon>Heliantheae alliance</taxon>
        <taxon>Heliantheae</taxon>
        <taxon>Helianthus</taxon>
    </lineage>
</organism>
<evidence type="ECO:0000313" key="2">
    <source>
        <dbReference type="Proteomes" id="UP000215914"/>
    </source>
</evidence>
<dbReference type="Gramene" id="mRNA:HanXRQr2_Chr17g0810601">
    <property type="protein sequence ID" value="mRNA:HanXRQr2_Chr17g0810601"/>
    <property type="gene ID" value="HanXRQr2_Chr17g0810601"/>
</dbReference>
<dbReference type="EMBL" id="MNCJ02000332">
    <property type="protein sequence ID" value="KAF5756097.1"/>
    <property type="molecule type" value="Genomic_DNA"/>
</dbReference>
<comment type="caution">
    <text evidence="1">The sequence shown here is derived from an EMBL/GenBank/DDBJ whole genome shotgun (WGS) entry which is preliminary data.</text>
</comment>
<name>A0A9K3DIG2_HELAN</name>
<keyword evidence="2" id="KW-1185">Reference proteome</keyword>
<dbReference type="Proteomes" id="UP000215914">
    <property type="component" value="Unassembled WGS sequence"/>
</dbReference>
<dbReference type="AlphaFoldDB" id="A0A9K3DIG2"/>